<dbReference type="OrthoDB" id="17366at2759"/>
<feature type="region of interest" description="Disordered" evidence="8">
    <location>
        <begin position="322"/>
        <end position="358"/>
    </location>
</feature>
<feature type="transmembrane region" description="Helical" evidence="9">
    <location>
        <begin position="169"/>
        <end position="191"/>
    </location>
</feature>
<feature type="compositionally biased region" description="Polar residues" evidence="8">
    <location>
        <begin position="149"/>
        <end position="159"/>
    </location>
</feature>
<dbReference type="VEuPathDB" id="FungiDB:AB675_7051"/>
<sequence length="358" mass="38162">MAPPPLAHIVHPPDAAPFPSSAPAPSRPRLLTPTTNPIPLLNTPSAQLYSLIHTALLPSLYFLRSSALVADPLRTLTYDIIPVATAQAIFCVLCVPSYGSWVSESPSATSSSNSSTASSTPNKNTSDKTNSASLITSGKSSIGRRKGLRTSTNSTHPTDPTLQTYLHRLLPATLSLVLTLLLPPVPLQIILHCLGAPLLPLSLLPHTLALATHLSLLIFYPLFYAHGVSGPAWRDVVSAWLPFDGAGVWGSSVGTIIGAWFGAVPIALDWDRAWQEWPITVVWGAVMGWLVGRVLTGKGMGGLGTGRRIDLSETEYRVVEVRERDGKSAGKTAGATPSGGGDDVVQQKPKEKERKKDR</sequence>
<evidence type="ECO:0000256" key="7">
    <source>
        <dbReference type="ARBA" id="ARBA00023136"/>
    </source>
</evidence>
<feature type="transmembrane region" description="Helical" evidence="9">
    <location>
        <begin position="246"/>
        <end position="268"/>
    </location>
</feature>
<reference evidence="10 11" key="1">
    <citation type="submission" date="2015-06" db="EMBL/GenBank/DDBJ databases">
        <title>Draft genome of the ant-associated black yeast Phialophora attae CBS 131958.</title>
        <authorList>
            <person name="Moreno L.F."/>
            <person name="Stielow B.J."/>
            <person name="de Hoog S."/>
            <person name="Vicente V.A."/>
            <person name="Weiss V.A."/>
            <person name="de Vries M."/>
            <person name="Cruz L.M."/>
            <person name="Souza E.M."/>
        </authorList>
    </citation>
    <scope>NUCLEOTIDE SEQUENCE [LARGE SCALE GENOMIC DNA]</scope>
    <source>
        <strain evidence="10 11">CBS 131958</strain>
    </source>
</reference>
<dbReference type="AlphaFoldDB" id="A0A0N0NQ85"/>
<evidence type="ECO:0000256" key="6">
    <source>
        <dbReference type="ARBA" id="ARBA00022989"/>
    </source>
</evidence>
<evidence type="ECO:0000256" key="3">
    <source>
        <dbReference type="ARBA" id="ARBA00022502"/>
    </source>
</evidence>
<dbReference type="Pfam" id="PF06699">
    <property type="entry name" value="PIG-F"/>
    <property type="match status" value="1"/>
</dbReference>
<feature type="transmembrane region" description="Helical" evidence="9">
    <location>
        <begin position="203"/>
        <end position="226"/>
    </location>
</feature>
<keyword evidence="6 9" id="KW-1133">Transmembrane helix</keyword>
<dbReference type="EMBL" id="LFJN01000005">
    <property type="protein sequence ID" value="KPI43409.1"/>
    <property type="molecule type" value="Genomic_DNA"/>
</dbReference>
<dbReference type="GO" id="GO:0005789">
    <property type="term" value="C:endoplasmic reticulum membrane"/>
    <property type="evidence" value="ECO:0007669"/>
    <property type="project" value="UniProtKB-SubCell"/>
</dbReference>
<evidence type="ECO:0000256" key="5">
    <source>
        <dbReference type="ARBA" id="ARBA00022824"/>
    </source>
</evidence>
<comment type="subcellular location">
    <subcellularLocation>
        <location evidence="1">Endoplasmic reticulum membrane</location>
        <topology evidence="1">Multi-pass membrane protein</topology>
    </subcellularLocation>
</comment>
<organism evidence="10 11">
    <name type="scientific">Cyphellophora attinorum</name>
    <dbReference type="NCBI Taxonomy" id="1664694"/>
    <lineage>
        <taxon>Eukaryota</taxon>
        <taxon>Fungi</taxon>
        <taxon>Dikarya</taxon>
        <taxon>Ascomycota</taxon>
        <taxon>Pezizomycotina</taxon>
        <taxon>Eurotiomycetes</taxon>
        <taxon>Chaetothyriomycetidae</taxon>
        <taxon>Chaetothyriales</taxon>
        <taxon>Cyphellophoraceae</taxon>
        <taxon>Cyphellophora</taxon>
    </lineage>
</organism>
<dbReference type="GO" id="GO:0006506">
    <property type="term" value="P:GPI anchor biosynthetic process"/>
    <property type="evidence" value="ECO:0007669"/>
    <property type="project" value="UniProtKB-UniPathway"/>
</dbReference>
<protein>
    <submittedName>
        <fullName evidence="10">Glycosylphosphatidylinositol anchor biosynthesis protein 11</fullName>
    </submittedName>
</protein>
<gene>
    <name evidence="10" type="ORF">AB675_7051</name>
</gene>
<evidence type="ECO:0000256" key="1">
    <source>
        <dbReference type="ARBA" id="ARBA00004477"/>
    </source>
</evidence>
<evidence type="ECO:0000256" key="4">
    <source>
        <dbReference type="ARBA" id="ARBA00022692"/>
    </source>
</evidence>
<dbReference type="Proteomes" id="UP000038010">
    <property type="component" value="Unassembled WGS sequence"/>
</dbReference>
<dbReference type="RefSeq" id="XP_018003372.1">
    <property type="nucleotide sequence ID" value="XM_018147390.1"/>
</dbReference>
<dbReference type="GeneID" id="28739270"/>
<feature type="compositionally biased region" description="Polar residues" evidence="8">
    <location>
        <begin position="127"/>
        <end position="140"/>
    </location>
</feature>
<comment type="caution">
    <text evidence="10">The sequence shown here is derived from an EMBL/GenBank/DDBJ whole genome shotgun (WGS) entry which is preliminary data.</text>
</comment>
<evidence type="ECO:0000313" key="11">
    <source>
        <dbReference type="Proteomes" id="UP000038010"/>
    </source>
</evidence>
<proteinExistence type="predicted"/>
<evidence type="ECO:0000256" key="8">
    <source>
        <dbReference type="SAM" id="MobiDB-lite"/>
    </source>
</evidence>
<keyword evidence="4 9" id="KW-0812">Transmembrane</keyword>
<evidence type="ECO:0000256" key="2">
    <source>
        <dbReference type="ARBA" id="ARBA00004687"/>
    </source>
</evidence>
<comment type="pathway">
    <text evidence="2">Glycolipid biosynthesis; glycosylphosphatidylinositol-anchor biosynthesis.</text>
</comment>
<evidence type="ECO:0000256" key="9">
    <source>
        <dbReference type="SAM" id="Phobius"/>
    </source>
</evidence>
<dbReference type="STRING" id="1664694.A0A0N0NQ85"/>
<accession>A0A0N0NQ85</accession>
<dbReference type="UniPathway" id="UPA00196"/>
<keyword evidence="11" id="KW-1185">Reference proteome</keyword>
<evidence type="ECO:0000313" key="10">
    <source>
        <dbReference type="EMBL" id="KPI43409.1"/>
    </source>
</evidence>
<feature type="region of interest" description="Disordered" evidence="8">
    <location>
        <begin position="106"/>
        <end position="159"/>
    </location>
</feature>
<dbReference type="InterPro" id="IPR009580">
    <property type="entry name" value="GPI_biosynthesis_protein_Pig-F"/>
</dbReference>
<feature type="compositionally biased region" description="Basic and acidic residues" evidence="8">
    <location>
        <begin position="348"/>
        <end position="358"/>
    </location>
</feature>
<feature type="compositionally biased region" description="Low complexity" evidence="8">
    <location>
        <begin position="106"/>
        <end position="124"/>
    </location>
</feature>
<keyword evidence="5" id="KW-0256">Endoplasmic reticulum</keyword>
<keyword evidence="3" id="KW-0337">GPI-anchor biosynthesis</keyword>
<keyword evidence="7 9" id="KW-0472">Membrane</keyword>
<name>A0A0N0NQ85_9EURO</name>